<feature type="binding site" evidence="14">
    <location>
        <position position="123"/>
    </location>
    <ligand>
        <name>NAD(+)</name>
        <dbReference type="ChEBI" id="CHEBI:57540"/>
    </ligand>
</feature>
<dbReference type="FunFam" id="1.10.287.610:FF:000002">
    <property type="entry name" value="DNA ligase"/>
    <property type="match status" value="1"/>
</dbReference>
<dbReference type="EC" id="6.5.1.2" evidence="2 14"/>
<comment type="similarity">
    <text evidence="13 14">Belongs to the NAD-dependent DNA ligase family. LigA subfamily.</text>
</comment>
<evidence type="ECO:0000256" key="15">
    <source>
        <dbReference type="SAM" id="Coils"/>
    </source>
</evidence>
<keyword evidence="14" id="KW-0464">Manganese</keyword>
<evidence type="ECO:0000256" key="10">
    <source>
        <dbReference type="ARBA" id="ARBA00023027"/>
    </source>
</evidence>
<evidence type="ECO:0000256" key="12">
    <source>
        <dbReference type="ARBA" id="ARBA00034005"/>
    </source>
</evidence>
<evidence type="ECO:0000256" key="6">
    <source>
        <dbReference type="ARBA" id="ARBA00022723"/>
    </source>
</evidence>
<proteinExistence type="inferred from homology"/>
<keyword evidence="7 14" id="KW-0227">DNA damage</keyword>
<evidence type="ECO:0000313" key="18">
    <source>
        <dbReference type="Proteomes" id="UP000318307"/>
    </source>
</evidence>
<dbReference type="SUPFAM" id="SSF50249">
    <property type="entry name" value="Nucleic acid-binding proteins"/>
    <property type="match status" value="1"/>
</dbReference>
<dbReference type="Pfam" id="PF03119">
    <property type="entry name" value="DNA_ligase_ZBD"/>
    <property type="match status" value="1"/>
</dbReference>
<dbReference type="Pfam" id="PF12826">
    <property type="entry name" value="HHH_2"/>
    <property type="match status" value="1"/>
</dbReference>
<accession>A0A562S0E0</accession>
<feature type="binding site" evidence="14">
    <location>
        <position position="183"/>
    </location>
    <ligand>
        <name>NAD(+)</name>
        <dbReference type="ChEBI" id="CHEBI:57540"/>
    </ligand>
</feature>
<feature type="binding site" evidence="14">
    <location>
        <begin position="93"/>
        <end position="94"/>
    </location>
    <ligand>
        <name>NAD(+)</name>
        <dbReference type="ChEBI" id="CHEBI:57540"/>
    </ligand>
</feature>
<organism evidence="17 18">
    <name type="scientific">Desulfobotulus alkaliphilus</name>
    <dbReference type="NCBI Taxonomy" id="622671"/>
    <lineage>
        <taxon>Bacteria</taxon>
        <taxon>Pseudomonadati</taxon>
        <taxon>Thermodesulfobacteriota</taxon>
        <taxon>Desulfobacteria</taxon>
        <taxon>Desulfobacterales</taxon>
        <taxon>Desulfobacteraceae</taxon>
        <taxon>Desulfobotulus</taxon>
    </lineage>
</organism>
<dbReference type="NCBIfam" id="NF005932">
    <property type="entry name" value="PRK07956.1"/>
    <property type="match status" value="1"/>
</dbReference>
<dbReference type="SMART" id="SM00292">
    <property type="entry name" value="BRCT"/>
    <property type="match status" value="1"/>
</dbReference>
<dbReference type="InterPro" id="IPR013840">
    <property type="entry name" value="DNAligase_N"/>
</dbReference>
<keyword evidence="8 14" id="KW-0862">Zinc</keyword>
<feature type="coiled-coil region" evidence="15">
    <location>
        <begin position="5"/>
        <end position="67"/>
    </location>
</feature>
<keyword evidence="5 14" id="KW-0235">DNA replication</keyword>
<evidence type="ECO:0000256" key="8">
    <source>
        <dbReference type="ARBA" id="ARBA00022833"/>
    </source>
</evidence>
<keyword evidence="11 14" id="KW-0234">DNA repair</keyword>
<dbReference type="Gene3D" id="3.40.50.10190">
    <property type="entry name" value="BRCT domain"/>
    <property type="match status" value="1"/>
</dbReference>
<name>A0A562S0E0_9BACT</name>
<dbReference type="Gene3D" id="6.20.10.30">
    <property type="match status" value="1"/>
</dbReference>
<dbReference type="PROSITE" id="PS01056">
    <property type="entry name" value="DNA_LIGASE_N2"/>
    <property type="match status" value="1"/>
</dbReference>
<gene>
    <name evidence="14" type="primary">ligA</name>
    <name evidence="17" type="ORF">LZ24_00978</name>
</gene>
<evidence type="ECO:0000256" key="3">
    <source>
        <dbReference type="ARBA" id="ARBA00013308"/>
    </source>
</evidence>
<feature type="binding site" evidence="14">
    <location>
        <position position="420"/>
    </location>
    <ligand>
        <name>Zn(2+)</name>
        <dbReference type="ChEBI" id="CHEBI:29105"/>
    </ligand>
</feature>
<evidence type="ECO:0000313" key="17">
    <source>
        <dbReference type="EMBL" id="TWI74374.1"/>
    </source>
</evidence>
<dbReference type="InterPro" id="IPR004150">
    <property type="entry name" value="NAD_DNA_ligase_OB"/>
</dbReference>
<dbReference type="Gene3D" id="2.40.50.140">
    <property type="entry name" value="Nucleic acid-binding proteins"/>
    <property type="match status" value="1"/>
</dbReference>
<dbReference type="RefSeq" id="WP_144682911.1">
    <property type="nucleotide sequence ID" value="NZ_VLLC01000005.1"/>
</dbReference>
<feature type="binding site" evidence="14">
    <location>
        <position position="299"/>
    </location>
    <ligand>
        <name>NAD(+)</name>
        <dbReference type="ChEBI" id="CHEBI:57540"/>
    </ligand>
</feature>
<feature type="active site" description="N6-AMP-lysine intermediate" evidence="14">
    <location>
        <position position="125"/>
    </location>
</feature>
<feature type="binding site" evidence="14">
    <location>
        <position position="440"/>
    </location>
    <ligand>
        <name>Zn(2+)</name>
        <dbReference type="ChEBI" id="CHEBI:29105"/>
    </ligand>
</feature>
<sequence length="679" mass="74929">MEKPVEENEGQCSEKERQRAALLRKDLSRHSYRYYVLDDPEITDAAYDALFRELQELEKRFPELKTQDSPTLKVGGPPLSGFPPVFHRLPMLSLENAFDEGEFSAFLQRIRKSVAGELVFSVEPKFDGIAVSLRYEKGVLTEAATRGDGLVGEGVTENVRTIANLPLRLRVEDPPAVLEVRGEVLMDRKGFKALNLIREKAGEAPFANPRNAASGSLRQLDSRITATRPLRFFAHGMGEVEGLFLSSMAELFAFLRTAGFALSPLAQSGVPPEKIPQIYGEMVQQREALDYEVDGMVIKVEDFDLQTRLGMTSRTPRWALAWKFPAMEARTRLERIEVQVGRTGVLTPVAILTPVEVGGVTVSRATLHNMDEILRKDIRIGDQVFIQRAGDVIPKVVKVIEHLRDGSEIIFQMPDHCPVCGSLLVQEEGEVAVRCVSATCPAQLKEKIRHFASKSALDMDGMGEKLVNQLVDRGLVKGFSDLFYLDVPALAAMDRMGEKSAANLVKTIHDRKKIPFYRLLYGLGIRHVGVHTAKILGRHFPGFEKLMAADGESLASVEGIGPVLADSIRDYFLRPENRQALQALFDAGLEVEAVEEKIGGYRPLDGKTFVITGVLPVLSRKEAQDLIAAAGGRVTGSVSAKTHYVVAGEKAGSKYEKALSLNVPILDEEGLKKLLASDM</sequence>
<dbReference type="Gene3D" id="1.10.287.610">
    <property type="entry name" value="Helix hairpin bin"/>
    <property type="match status" value="1"/>
</dbReference>
<dbReference type="CDD" id="cd00114">
    <property type="entry name" value="LIGANc"/>
    <property type="match status" value="1"/>
</dbReference>
<dbReference type="NCBIfam" id="TIGR00575">
    <property type="entry name" value="dnlj"/>
    <property type="match status" value="1"/>
</dbReference>
<dbReference type="FunFam" id="1.10.150.20:FF:000007">
    <property type="entry name" value="DNA ligase"/>
    <property type="match status" value="1"/>
</dbReference>
<dbReference type="InterPro" id="IPR001679">
    <property type="entry name" value="DNA_ligase"/>
</dbReference>
<dbReference type="PANTHER" id="PTHR23389">
    <property type="entry name" value="CHROMOSOME TRANSMISSION FIDELITY FACTOR 18"/>
    <property type="match status" value="1"/>
</dbReference>
<dbReference type="InterPro" id="IPR013839">
    <property type="entry name" value="DNAligase_adenylation"/>
</dbReference>
<dbReference type="EMBL" id="VLLC01000005">
    <property type="protein sequence ID" value="TWI74374.1"/>
    <property type="molecule type" value="Genomic_DNA"/>
</dbReference>
<comment type="cofactor">
    <cofactor evidence="14">
        <name>Mg(2+)</name>
        <dbReference type="ChEBI" id="CHEBI:18420"/>
    </cofactor>
    <cofactor evidence="14">
        <name>Mn(2+)</name>
        <dbReference type="ChEBI" id="CHEBI:29035"/>
    </cofactor>
</comment>
<dbReference type="InterPro" id="IPR003583">
    <property type="entry name" value="Hlx-hairpin-Hlx_DNA-bd_motif"/>
</dbReference>
<evidence type="ECO:0000256" key="7">
    <source>
        <dbReference type="ARBA" id="ARBA00022763"/>
    </source>
</evidence>
<dbReference type="SMART" id="SM00532">
    <property type="entry name" value="LIGANc"/>
    <property type="match status" value="1"/>
</dbReference>
<evidence type="ECO:0000256" key="5">
    <source>
        <dbReference type="ARBA" id="ARBA00022705"/>
    </source>
</evidence>
<keyword evidence="6 14" id="KW-0479">Metal-binding</keyword>
<keyword evidence="15" id="KW-0175">Coiled coil</keyword>
<dbReference type="FunFam" id="3.30.470.30:FF:000001">
    <property type="entry name" value="DNA ligase"/>
    <property type="match status" value="1"/>
</dbReference>
<dbReference type="AlphaFoldDB" id="A0A562S0E0"/>
<dbReference type="PROSITE" id="PS50172">
    <property type="entry name" value="BRCT"/>
    <property type="match status" value="1"/>
</dbReference>
<dbReference type="Pfam" id="PF03120">
    <property type="entry name" value="OB_DNA_ligase"/>
    <property type="match status" value="1"/>
</dbReference>
<comment type="function">
    <text evidence="1 14">DNA ligase that catalyzes the formation of phosphodiester linkages between 5'-phosphoryl and 3'-hydroxyl groups in double-stranded DNA using NAD as a coenzyme and as the energy source for the reaction. It is essential for DNA replication and repair of damaged DNA.</text>
</comment>
<dbReference type="SUPFAM" id="SSF56091">
    <property type="entry name" value="DNA ligase/mRNA capping enzyme, catalytic domain"/>
    <property type="match status" value="1"/>
</dbReference>
<dbReference type="PIRSF" id="PIRSF001604">
    <property type="entry name" value="LigA"/>
    <property type="match status" value="1"/>
</dbReference>
<dbReference type="GO" id="GO:0006281">
    <property type="term" value="P:DNA repair"/>
    <property type="evidence" value="ECO:0007669"/>
    <property type="project" value="UniProtKB-KW"/>
</dbReference>
<evidence type="ECO:0000256" key="2">
    <source>
        <dbReference type="ARBA" id="ARBA00012722"/>
    </source>
</evidence>
<reference evidence="17 18" key="1">
    <citation type="submission" date="2019-07" db="EMBL/GenBank/DDBJ databases">
        <title>Genome sequencing of 100 strains of the haloalkaliphilic chemolithoautotrophic sulfur-oxidizing bacterium Thioalkalivibrio.</title>
        <authorList>
            <person name="Muyzer G."/>
        </authorList>
    </citation>
    <scope>NUCLEOTIDE SEQUENCE [LARGE SCALE GENOMIC DNA]</scope>
    <source>
        <strain evidence="17 18">ASO4-4</strain>
    </source>
</reference>
<dbReference type="SUPFAM" id="SSF52113">
    <property type="entry name" value="BRCT domain"/>
    <property type="match status" value="1"/>
</dbReference>
<feature type="binding site" evidence="14">
    <location>
        <position position="146"/>
    </location>
    <ligand>
        <name>NAD(+)</name>
        <dbReference type="ChEBI" id="CHEBI:57540"/>
    </ligand>
</feature>
<dbReference type="SUPFAM" id="SSF47781">
    <property type="entry name" value="RuvA domain 2-like"/>
    <property type="match status" value="1"/>
</dbReference>
<evidence type="ECO:0000256" key="13">
    <source>
        <dbReference type="ARBA" id="ARBA00060881"/>
    </source>
</evidence>
<dbReference type="InterPro" id="IPR012340">
    <property type="entry name" value="NA-bd_OB-fold"/>
</dbReference>
<feature type="binding site" evidence="14">
    <location>
        <position position="417"/>
    </location>
    <ligand>
        <name>Zn(2+)</name>
        <dbReference type="ChEBI" id="CHEBI:29105"/>
    </ligand>
</feature>
<dbReference type="InterPro" id="IPR001357">
    <property type="entry name" value="BRCT_dom"/>
</dbReference>
<comment type="caution">
    <text evidence="17">The sequence shown here is derived from an EMBL/GenBank/DDBJ whole genome shotgun (WGS) entry which is preliminary data.</text>
</comment>
<dbReference type="GO" id="GO:0046872">
    <property type="term" value="F:metal ion binding"/>
    <property type="evidence" value="ECO:0007669"/>
    <property type="project" value="UniProtKB-KW"/>
</dbReference>
<feature type="binding site" evidence="14">
    <location>
        <begin position="44"/>
        <end position="48"/>
    </location>
    <ligand>
        <name>NAD(+)</name>
        <dbReference type="ChEBI" id="CHEBI:57540"/>
    </ligand>
</feature>
<dbReference type="InterPro" id="IPR010994">
    <property type="entry name" value="RuvA_2-like"/>
</dbReference>
<dbReference type="Pfam" id="PF22745">
    <property type="entry name" value="Nlig-Ia"/>
    <property type="match status" value="1"/>
</dbReference>
<dbReference type="Pfam" id="PF00533">
    <property type="entry name" value="BRCT"/>
    <property type="match status" value="1"/>
</dbReference>
<evidence type="ECO:0000256" key="9">
    <source>
        <dbReference type="ARBA" id="ARBA00022842"/>
    </source>
</evidence>
<keyword evidence="4 14" id="KW-0436">Ligase</keyword>
<dbReference type="SMART" id="SM00278">
    <property type="entry name" value="HhH1"/>
    <property type="match status" value="3"/>
</dbReference>
<evidence type="ECO:0000256" key="1">
    <source>
        <dbReference type="ARBA" id="ARBA00004067"/>
    </source>
</evidence>
<keyword evidence="18" id="KW-1185">Reference proteome</keyword>
<dbReference type="FunFam" id="2.40.50.140:FF:000012">
    <property type="entry name" value="DNA ligase"/>
    <property type="match status" value="1"/>
</dbReference>
<feature type="binding site" evidence="14">
    <location>
        <position position="435"/>
    </location>
    <ligand>
        <name>Zn(2+)</name>
        <dbReference type="ChEBI" id="CHEBI:29105"/>
    </ligand>
</feature>
<dbReference type="InterPro" id="IPR041663">
    <property type="entry name" value="DisA/LigA_HHH"/>
</dbReference>
<comment type="catalytic activity">
    <reaction evidence="12 14">
        <text>NAD(+) + (deoxyribonucleotide)n-3'-hydroxyl + 5'-phospho-(deoxyribonucleotide)m = (deoxyribonucleotide)n+m + AMP + beta-nicotinamide D-nucleotide.</text>
        <dbReference type="EC" id="6.5.1.2"/>
    </reaction>
</comment>
<dbReference type="Pfam" id="PF14520">
    <property type="entry name" value="HHH_5"/>
    <property type="match status" value="1"/>
</dbReference>
<dbReference type="InterPro" id="IPR036420">
    <property type="entry name" value="BRCT_dom_sf"/>
</dbReference>
<dbReference type="Pfam" id="PF01653">
    <property type="entry name" value="DNA_ligase_aden"/>
    <property type="match status" value="1"/>
</dbReference>
<evidence type="ECO:0000256" key="4">
    <source>
        <dbReference type="ARBA" id="ARBA00022598"/>
    </source>
</evidence>
<dbReference type="InterPro" id="IPR004149">
    <property type="entry name" value="Znf_DNAligase_C4"/>
</dbReference>
<evidence type="ECO:0000256" key="11">
    <source>
        <dbReference type="ARBA" id="ARBA00023204"/>
    </source>
</evidence>
<dbReference type="GO" id="GO:0006260">
    <property type="term" value="P:DNA replication"/>
    <property type="evidence" value="ECO:0007669"/>
    <property type="project" value="UniProtKB-KW"/>
</dbReference>
<keyword evidence="9 14" id="KW-0460">Magnesium</keyword>
<dbReference type="OrthoDB" id="9759736at2"/>
<dbReference type="HAMAP" id="MF_01588">
    <property type="entry name" value="DNA_ligase_A"/>
    <property type="match status" value="1"/>
</dbReference>
<dbReference type="InterPro" id="IPR033136">
    <property type="entry name" value="DNA_ligase_CS"/>
</dbReference>
<evidence type="ECO:0000256" key="14">
    <source>
        <dbReference type="HAMAP-Rule" id="MF_01588"/>
    </source>
</evidence>
<dbReference type="GO" id="GO:0005829">
    <property type="term" value="C:cytosol"/>
    <property type="evidence" value="ECO:0007669"/>
    <property type="project" value="TreeGrafter"/>
</dbReference>
<dbReference type="Gene3D" id="1.10.150.20">
    <property type="entry name" value="5' to 3' exonuclease, C-terminal subdomain"/>
    <property type="match status" value="2"/>
</dbReference>
<dbReference type="GO" id="GO:0003911">
    <property type="term" value="F:DNA ligase (NAD+) activity"/>
    <property type="evidence" value="ECO:0007669"/>
    <property type="project" value="UniProtKB-UniRule"/>
</dbReference>
<evidence type="ECO:0000259" key="16">
    <source>
        <dbReference type="PROSITE" id="PS50172"/>
    </source>
</evidence>
<feature type="binding site" evidence="14">
    <location>
        <position position="323"/>
    </location>
    <ligand>
        <name>NAD(+)</name>
        <dbReference type="ChEBI" id="CHEBI:57540"/>
    </ligand>
</feature>
<dbReference type="Proteomes" id="UP000318307">
    <property type="component" value="Unassembled WGS sequence"/>
</dbReference>
<protein>
    <recommendedName>
        <fullName evidence="3 14">DNA ligase</fullName>
        <ecNumber evidence="2 14">6.5.1.2</ecNumber>
    </recommendedName>
    <alternativeName>
        <fullName evidence="14">Polydeoxyribonucleotide synthase [NAD(+)]</fullName>
    </alternativeName>
</protein>
<feature type="domain" description="BRCT" evidence="16">
    <location>
        <begin position="599"/>
        <end position="679"/>
    </location>
</feature>
<dbReference type="Gene3D" id="3.30.470.30">
    <property type="entry name" value="DNA ligase/mRNA capping enzyme"/>
    <property type="match status" value="1"/>
</dbReference>
<keyword evidence="10 14" id="KW-0520">NAD</keyword>
<dbReference type="PANTHER" id="PTHR23389:SF9">
    <property type="entry name" value="DNA LIGASE"/>
    <property type="match status" value="1"/>
</dbReference>
<dbReference type="GO" id="GO:0003677">
    <property type="term" value="F:DNA binding"/>
    <property type="evidence" value="ECO:0007669"/>
    <property type="project" value="InterPro"/>
</dbReference>